<dbReference type="Gene3D" id="3.90.550.10">
    <property type="entry name" value="Spore Coat Polysaccharide Biosynthesis Protein SpsA, Chain A"/>
    <property type="match status" value="1"/>
</dbReference>
<sequence length="360" mass="40754">MTDFTMVIPTYWGGSGDQLIKNEKIVFDHPTPLDKKGTLPRLLDSLDILSEIAKVKIAVITVPNEPGISKAVSDKVGEIIAPYQSRYDIISLDIFILEKIEKELRKNGVSLEALDLINLENYAAVRNMCSLAGILNGTQCTVFIDDDEVFIDPNFLVKIIEDLEHPVQGETIDALAGYYLQPDTYYLDEKKVPAWRLPYWNNTKAMNQALDRFIGTTPRLKPVPFVFGGNMILTLSTLMKVPFDPRITRGEDIDFLLNLRVNGITFFLDRELSVKHLPPVTKQPAWKGVREDAMRFMYERKKVIDHLELSLEDLKPYPGIFLGPDLVERIIKTNELLMDEYESGGDDDGVTECRANIAMA</sequence>
<proteinExistence type="predicted"/>
<organism evidence="1">
    <name type="scientific">marine sediment metagenome</name>
    <dbReference type="NCBI Taxonomy" id="412755"/>
    <lineage>
        <taxon>unclassified sequences</taxon>
        <taxon>metagenomes</taxon>
        <taxon>ecological metagenomes</taxon>
    </lineage>
</organism>
<dbReference type="EMBL" id="LAZR01056863">
    <property type="protein sequence ID" value="KKK73268.1"/>
    <property type="molecule type" value="Genomic_DNA"/>
</dbReference>
<dbReference type="SUPFAM" id="SSF53448">
    <property type="entry name" value="Nucleotide-diphospho-sugar transferases"/>
    <property type="match status" value="1"/>
</dbReference>
<dbReference type="InterPro" id="IPR029044">
    <property type="entry name" value="Nucleotide-diphossugar_trans"/>
</dbReference>
<dbReference type="AlphaFoldDB" id="A0A0F8XWB8"/>
<reference evidence="1" key="1">
    <citation type="journal article" date="2015" name="Nature">
        <title>Complex archaea that bridge the gap between prokaryotes and eukaryotes.</title>
        <authorList>
            <person name="Spang A."/>
            <person name="Saw J.H."/>
            <person name="Jorgensen S.L."/>
            <person name="Zaremba-Niedzwiedzka K."/>
            <person name="Martijn J."/>
            <person name="Lind A.E."/>
            <person name="van Eijk R."/>
            <person name="Schleper C."/>
            <person name="Guy L."/>
            <person name="Ettema T.J."/>
        </authorList>
    </citation>
    <scope>NUCLEOTIDE SEQUENCE</scope>
</reference>
<evidence type="ECO:0000313" key="1">
    <source>
        <dbReference type="EMBL" id="KKK73268.1"/>
    </source>
</evidence>
<feature type="non-terminal residue" evidence="1">
    <location>
        <position position="360"/>
    </location>
</feature>
<evidence type="ECO:0008006" key="2">
    <source>
        <dbReference type="Google" id="ProtNLM"/>
    </source>
</evidence>
<name>A0A0F8XWB8_9ZZZZ</name>
<protein>
    <recommendedName>
        <fullName evidence="2">Glycosyltransferase 2-like domain-containing protein</fullName>
    </recommendedName>
</protein>
<gene>
    <name evidence="1" type="ORF">LCGC14_2895530</name>
</gene>
<accession>A0A0F8XWB8</accession>
<comment type="caution">
    <text evidence="1">The sequence shown here is derived from an EMBL/GenBank/DDBJ whole genome shotgun (WGS) entry which is preliminary data.</text>
</comment>